<dbReference type="STRING" id="28066.RF819_19730"/>
<evidence type="ECO:0000313" key="1">
    <source>
        <dbReference type="EMBL" id="OOV08629.1"/>
    </source>
</evidence>
<reference evidence="1 2" key="1">
    <citation type="submission" date="2017-01" db="EMBL/GenBank/DDBJ databases">
        <title>Genome sequencing of Rhodoferax fermentans JCM 7819.</title>
        <authorList>
            <person name="Kim Y.J."/>
            <person name="Farh M.E.-A."/>
            <person name="Yang D.-C."/>
        </authorList>
    </citation>
    <scope>NUCLEOTIDE SEQUENCE [LARGE SCALE GENOMIC DNA]</scope>
    <source>
        <strain evidence="1 2">JCM 7819</strain>
    </source>
</reference>
<dbReference type="Proteomes" id="UP000190750">
    <property type="component" value="Unassembled WGS sequence"/>
</dbReference>
<sequence length="201" mass="21724">MKLIKTDKGREALRSRDPHLAPRERQIVILANGSHSRVSLQQLLARDIGPQLHRLLASGYLEECAHGVTAPHDTPLASVAAAAGVGRLPALPKTEDQAQAPRTRRSLAGTKMYIVDRLQLLRDLEASSMAACLHSSQGEVEFIQNVAQAVRLIVEKCGPSYGLRVVNTLLDTVPEGHVAVFHHLACDIETCAVPSSDHGGR</sequence>
<keyword evidence="2" id="KW-1185">Reference proteome</keyword>
<gene>
    <name evidence="1" type="ORF">RF819_19730</name>
</gene>
<dbReference type="EMBL" id="MTJN01000002">
    <property type="protein sequence ID" value="OOV08629.1"/>
    <property type="molecule type" value="Genomic_DNA"/>
</dbReference>
<evidence type="ECO:0000313" key="2">
    <source>
        <dbReference type="Proteomes" id="UP000190750"/>
    </source>
</evidence>
<organism evidence="1 2">
    <name type="scientific">Rhodoferax fermentans</name>
    <dbReference type="NCBI Taxonomy" id="28066"/>
    <lineage>
        <taxon>Bacteria</taxon>
        <taxon>Pseudomonadati</taxon>
        <taxon>Pseudomonadota</taxon>
        <taxon>Betaproteobacteria</taxon>
        <taxon>Burkholderiales</taxon>
        <taxon>Comamonadaceae</taxon>
        <taxon>Rhodoferax</taxon>
    </lineage>
</organism>
<accession>A0A1T1AWX2</accession>
<name>A0A1T1AWX2_RHOFE</name>
<dbReference type="AlphaFoldDB" id="A0A1T1AWX2"/>
<comment type="caution">
    <text evidence="1">The sequence shown here is derived from an EMBL/GenBank/DDBJ whole genome shotgun (WGS) entry which is preliminary data.</text>
</comment>
<dbReference type="OrthoDB" id="8904333at2"/>
<dbReference type="RefSeq" id="WP_078366516.1">
    <property type="nucleotide sequence ID" value="NZ_MTJN01000002.1"/>
</dbReference>
<proteinExistence type="predicted"/>
<protein>
    <submittedName>
        <fullName evidence="1">Uncharacterized protein</fullName>
    </submittedName>
</protein>